<dbReference type="PANTHER" id="PTHR42686">
    <property type="entry name" value="GH17980P-RELATED"/>
    <property type="match status" value="1"/>
</dbReference>
<dbReference type="SUPFAM" id="SSF51430">
    <property type="entry name" value="NAD(P)-linked oxidoreductase"/>
    <property type="match status" value="1"/>
</dbReference>
<dbReference type="Pfam" id="PF00248">
    <property type="entry name" value="Aldo_ket_red"/>
    <property type="match status" value="1"/>
</dbReference>
<keyword evidence="3" id="KW-1185">Reference proteome</keyword>
<dbReference type="InterPro" id="IPR023210">
    <property type="entry name" value="NADP_OxRdtase_dom"/>
</dbReference>
<dbReference type="CDD" id="cd19152">
    <property type="entry name" value="AKR_AKR15A"/>
    <property type="match status" value="1"/>
</dbReference>
<dbReference type="PANTHER" id="PTHR42686:SF1">
    <property type="entry name" value="GH17980P-RELATED"/>
    <property type="match status" value="1"/>
</dbReference>
<dbReference type="GO" id="GO:0005829">
    <property type="term" value="C:cytosol"/>
    <property type="evidence" value="ECO:0007669"/>
    <property type="project" value="TreeGrafter"/>
</dbReference>
<dbReference type="Proteomes" id="UP000249065">
    <property type="component" value="Unassembled WGS sequence"/>
</dbReference>
<dbReference type="EMBL" id="QLIX01000018">
    <property type="protein sequence ID" value="RAI57321.1"/>
    <property type="molecule type" value="Genomic_DNA"/>
</dbReference>
<dbReference type="RefSeq" id="WP_111471475.1">
    <property type="nucleotide sequence ID" value="NZ_QLIX01000018.1"/>
</dbReference>
<dbReference type="InterPro" id="IPR020471">
    <property type="entry name" value="AKR"/>
</dbReference>
<sequence length="327" mass="35107">MPDTARFRPPGPLGLGGAPLGNMFAPIPEATAEAVLEAAWESGIRFYDTAPHYGAGLSEHRFGHMLRQRPREDYVLSTKVGRMLRPDPAAPRDYRMFRDPLPFRVEYDYSADAALRSVEDSLQRLGLARIDIALIHDIAEDTHGAEWERVFDAAMAGAARALTRLREAGTIRAWGLGVNRPEACLRALERADPDLFLIAGRYTLLDQGALAALLPACLRRGVSVVIGGPYNSGLLAGGGTFDYREAPPERVAARDRLAALCARHGVDLRAAALQFAAAHPAVAAVIPGAVEPGQVRANAALMRAPIPPALWPAMRAAGLLPPEAPTP</sequence>
<name>A0A327M228_9PROT</name>
<dbReference type="OrthoDB" id="9768851at2"/>
<feature type="domain" description="NADP-dependent oxidoreductase" evidence="1">
    <location>
        <begin position="12"/>
        <end position="314"/>
    </location>
</feature>
<protein>
    <submittedName>
        <fullName evidence="2">Aldo/keto reductase</fullName>
    </submittedName>
</protein>
<dbReference type="InterPro" id="IPR036812">
    <property type="entry name" value="NAD(P)_OxRdtase_dom_sf"/>
</dbReference>
<accession>A0A327M228</accession>
<evidence type="ECO:0000313" key="2">
    <source>
        <dbReference type="EMBL" id="RAI57321.1"/>
    </source>
</evidence>
<reference evidence="3" key="1">
    <citation type="submission" date="2018-06" db="EMBL/GenBank/DDBJ databases">
        <authorList>
            <person name="Khan S.A."/>
        </authorList>
    </citation>
    <scope>NUCLEOTIDE SEQUENCE [LARGE SCALE GENOMIC DNA]</scope>
    <source>
        <strain evidence="3">DB-1506</strain>
    </source>
</reference>
<dbReference type="Gene3D" id="3.20.20.100">
    <property type="entry name" value="NADP-dependent oxidoreductase domain"/>
    <property type="match status" value="1"/>
</dbReference>
<dbReference type="GO" id="GO:0016491">
    <property type="term" value="F:oxidoreductase activity"/>
    <property type="evidence" value="ECO:0007669"/>
    <property type="project" value="InterPro"/>
</dbReference>
<dbReference type="AlphaFoldDB" id="A0A327M228"/>
<organism evidence="2 3">
    <name type="scientific">Roseicella frigidaeris</name>
    <dbReference type="NCBI Taxonomy" id="2230885"/>
    <lineage>
        <taxon>Bacteria</taxon>
        <taxon>Pseudomonadati</taxon>
        <taxon>Pseudomonadota</taxon>
        <taxon>Alphaproteobacteria</taxon>
        <taxon>Acetobacterales</taxon>
        <taxon>Roseomonadaceae</taxon>
        <taxon>Roseicella</taxon>
    </lineage>
</organism>
<gene>
    <name evidence="2" type="ORF">DOO78_19130</name>
</gene>
<evidence type="ECO:0000259" key="1">
    <source>
        <dbReference type="Pfam" id="PF00248"/>
    </source>
</evidence>
<proteinExistence type="predicted"/>
<evidence type="ECO:0000313" key="3">
    <source>
        <dbReference type="Proteomes" id="UP000249065"/>
    </source>
</evidence>
<comment type="caution">
    <text evidence="2">The sequence shown here is derived from an EMBL/GenBank/DDBJ whole genome shotgun (WGS) entry which is preliminary data.</text>
</comment>